<evidence type="ECO:0000313" key="2">
    <source>
        <dbReference type="Proteomes" id="UP000765509"/>
    </source>
</evidence>
<name>A0A9Q3D6M8_9BASI</name>
<organism evidence="1 2">
    <name type="scientific">Austropuccinia psidii MF-1</name>
    <dbReference type="NCBI Taxonomy" id="1389203"/>
    <lineage>
        <taxon>Eukaryota</taxon>
        <taxon>Fungi</taxon>
        <taxon>Dikarya</taxon>
        <taxon>Basidiomycota</taxon>
        <taxon>Pucciniomycotina</taxon>
        <taxon>Pucciniomycetes</taxon>
        <taxon>Pucciniales</taxon>
        <taxon>Sphaerophragmiaceae</taxon>
        <taxon>Austropuccinia</taxon>
    </lineage>
</organism>
<keyword evidence="2" id="KW-1185">Reference proteome</keyword>
<reference evidence="1" key="1">
    <citation type="submission" date="2021-03" db="EMBL/GenBank/DDBJ databases">
        <title>Draft genome sequence of rust myrtle Austropuccinia psidii MF-1, a brazilian biotype.</title>
        <authorList>
            <person name="Quecine M.C."/>
            <person name="Pachon D.M.R."/>
            <person name="Bonatelli M.L."/>
            <person name="Correr F.H."/>
            <person name="Franceschini L.M."/>
            <person name="Leite T.F."/>
            <person name="Margarido G.R.A."/>
            <person name="Almeida C.A."/>
            <person name="Ferrarezi J.A."/>
            <person name="Labate C.A."/>
        </authorList>
    </citation>
    <scope>NUCLEOTIDE SEQUENCE</scope>
    <source>
        <strain evidence="1">MF-1</strain>
    </source>
</reference>
<protein>
    <submittedName>
        <fullName evidence="1">Uncharacterized protein</fullName>
    </submittedName>
</protein>
<dbReference type="Proteomes" id="UP000765509">
    <property type="component" value="Unassembled WGS sequence"/>
</dbReference>
<dbReference type="EMBL" id="AVOT02012717">
    <property type="protein sequence ID" value="MBW0494747.1"/>
    <property type="molecule type" value="Genomic_DNA"/>
</dbReference>
<dbReference type="AlphaFoldDB" id="A0A9Q3D6M8"/>
<proteinExistence type="predicted"/>
<evidence type="ECO:0000313" key="1">
    <source>
        <dbReference type="EMBL" id="MBW0494747.1"/>
    </source>
</evidence>
<gene>
    <name evidence="1" type="ORF">O181_034462</name>
</gene>
<sequence>MRLTFIPGPVLWHQQEMCDTHLITLLKNSVLPAFTVGAVGTGMQAIPTPEASLITAHARPHKLPFNQKGQELQTKACRLYWDPNINASVELRFRLLSIFLPTRFRLIPVHPFTCLGISVLVFHRLKLVHYHLTDEDT</sequence>
<accession>A0A9Q3D6M8</accession>
<comment type="caution">
    <text evidence="1">The sequence shown here is derived from an EMBL/GenBank/DDBJ whole genome shotgun (WGS) entry which is preliminary data.</text>
</comment>